<sequence length="303" mass="35230">MAAKLQRVCFTWNNYTEDDYRRITELFRRMHNEGDLAYAIIGKEVGDSGTPHLQGYFNTGRTKRRGFAYVKETIFNNRGVHFEKANGSDHQNKEYCSKGEDFCEFGECQSPGKRNDLEECTKSILQGKRVSEVAIEHPVQFVKYHRGLHALADMYTAKKPRDFKTEVIVLVGPPGSGKSRYCAAEAAKCGTVYYKPRGEWWDGYEQHDAVVIDDFYGWIKYDELLKICDRYPYQVAVKGGYRQFVSKKIFITSNEPVEKWYKFNGYTTAALNRRFEVYCDQYIPEPCNDLTDEEIQELLNIFD</sequence>
<evidence type="ECO:0000313" key="24">
    <source>
        <dbReference type="EMBL" id="QJI53400.1"/>
    </source>
</evidence>
<keyword evidence="6" id="KW-1048">Host nucleus</keyword>
<dbReference type="GO" id="GO:0005524">
    <property type="term" value="F:ATP binding"/>
    <property type="evidence" value="ECO:0007669"/>
    <property type="project" value="UniProtKB-KW"/>
</dbReference>
<comment type="cofactor">
    <cofactor evidence="1">
        <name>Mn(2+)</name>
        <dbReference type="ChEBI" id="CHEBI:29035"/>
    </cofactor>
</comment>
<evidence type="ECO:0000256" key="13">
    <source>
        <dbReference type="ARBA" id="ARBA00022759"/>
    </source>
</evidence>
<evidence type="ECO:0000256" key="19">
    <source>
        <dbReference type="ARBA" id="ARBA00023268"/>
    </source>
</evidence>
<dbReference type="EMBL" id="MN928906">
    <property type="protein sequence ID" value="QJI53400.1"/>
    <property type="molecule type" value="Genomic_DNA"/>
</dbReference>
<dbReference type="GO" id="GO:0006260">
    <property type="term" value="P:DNA replication"/>
    <property type="evidence" value="ECO:0007669"/>
    <property type="project" value="UniProtKB-KW"/>
</dbReference>
<evidence type="ECO:0000256" key="1">
    <source>
        <dbReference type="ARBA" id="ARBA00001936"/>
    </source>
</evidence>
<keyword evidence="11" id="KW-0479">Metal-binding</keyword>
<evidence type="ECO:0000256" key="17">
    <source>
        <dbReference type="ARBA" id="ARBA00023124"/>
    </source>
</evidence>
<evidence type="ECO:0000256" key="16">
    <source>
        <dbReference type="ARBA" id="ARBA00022840"/>
    </source>
</evidence>
<dbReference type="GO" id="GO:0046872">
    <property type="term" value="F:metal ion binding"/>
    <property type="evidence" value="ECO:0007669"/>
    <property type="project" value="UniProtKB-KW"/>
</dbReference>
<dbReference type="GO" id="GO:0003723">
    <property type="term" value="F:RNA binding"/>
    <property type="evidence" value="ECO:0007669"/>
    <property type="project" value="InterPro"/>
</dbReference>
<evidence type="ECO:0000256" key="14">
    <source>
        <dbReference type="ARBA" id="ARBA00022801"/>
    </source>
</evidence>
<dbReference type="GO" id="GO:0016779">
    <property type="term" value="F:nucleotidyltransferase activity"/>
    <property type="evidence" value="ECO:0007669"/>
    <property type="project" value="UniProtKB-KW"/>
</dbReference>
<evidence type="ECO:0000256" key="3">
    <source>
        <dbReference type="ARBA" id="ARBA00004147"/>
    </source>
</evidence>
<evidence type="ECO:0000256" key="4">
    <source>
        <dbReference type="ARBA" id="ARBA00008545"/>
    </source>
</evidence>
<keyword evidence="15" id="KW-0347">Helicase</keyword>
<keyword evidence="17" id="KW-0190">Covalent protein-DNA linkage</keyword>
<dbReference type="GO" id="GO:0042025">
    <property type="term" value="C:host cell nucleus"/>
    <property type="evidence" value="ECO:0007669"/>
    <property type="project" value="UniProtKB-SubCell"/>
</dbReference>
<evidence type="ECO:0000256" key="10">
    <source>
        <dbReference type="ARBA" id="ARBA00022722"/>
    </source>
</evidence>
<keyword evidence="12" id="KW-0547">Nucleotide-binding</keyword>
<evidence type="ECO:0000256" key="22">
    <source>
        <dbReference type="ARBA" id="ARBA00049360"/>
    </source>
</evidence>
<comment type="similarity">
    <text evidence="4">Belongs to the nanoviruses/circoviruses replication-associated protein family.</text>
</comment>
<keyword evidence="10" id="KW-0540">Nuclease</keyword>
<evidence type="ECO:0000256" key="7">
    <source>
        <dbReference type="ARBA" id="ARBA00022679"/>
    </source>
</evidence>
<keyword evidence="8" id="KW-0548">Nucleotidyltransferase</keyword>
<dbReference type="GO" id="GO:0003724">
    <property type="term" value="F:RNA helicase activity"/>
    <property type="evidence" value="ECO:0007669"/>
    <property type="project" value="InterPro"/>
</dbReference>
<dbReference type="Gene3D" id="3.40.50.300">
    <property type="entry name" value="P-loop containing nucleotide triphosphate hydrolases"/>
    <property type="match status" value="1"/>
</dbReference>
<dbReference type="PROSITE" id="PS52020">
    <property type="entry name" value="CRESS_DNA_REP"/>
    <property type="match status" value="1"/>
</dbReference>
<keyword evidence="16" id="KW-0067">ATP-binding</keyword>
<evidence type="ECO:0000256" key="20">
    <source>
        <dbReference type="ARBA" id="ARBA00030754"/>
    </source>
</evidence>
<keyword evidence="14" id="KW-0378">Hydrolase</keyword>
<evidence type="ECO:0000256" key="18">
    <source>
        <dbReference type="ARBA" id="ARBA00023125"/>
    </source>
</evidence>
<dbReference type="InterPro" id="IPR027417">
    <property type="entry name" value="P-loop_NTPase"/>
</dbReference>
<evidence type="ECO:0000256" key="6">
    <source>
        <dbReference type="ARBA" id="ARBA00022562"/>
    </source>
</evidence>
<name>A0A6M3YNK2_9VIRU</name>
<dbReference type="Gene3D" id="3.40.1310.20">
    <property type="match status" value="1"/>
</dbReference>
<dbReference type="SUPFAM" id="SSF52540">
    <property type="entry name" value="P-loop containing nucleoside triphosphate hydrolases"/>
    <property type="match status" value="1"/>
</dbReference>
<evidence type="ECO:0000256" key="11">
    <source>
        <dbReference type="ARBA" id="ARBA00022723"/>
    </source>
</evidence>
<dbReference type="GO" id="GO:0004519">
    <property type="term" value="F:endonuclease activity"/>
    <property type="evidence" value="ECO:0007669"/>
    <property type="project" value="UniProtKB-KW"/>
</dbReference>
<dbReference type="Pfam" id="PF02407">
    <property type="entry name" value="Viral_Rep"/>
    <property type="match status" value="1"/>
</dbReference>
<comment type="subcellular location">
    <subcellularLocation>
        <location evidence="3">Host nucleus</location>
    </subcellularLocation>
</comment>
<dbReference type="InterPro" id="IPR000605">
    <property type="entry name" value="Helicase_SF3_ssDNA/RNA_vir"/>
</dbReference>
<dbReference type="GO" id="GO:0016787">
    <property type="term" value="F:hydrolase activity"/>
    <property type="evidence" value="ECO:0007669"/>
    <property type="project" value="UniProtKB-KW"/>
</dbReference>
<keyword evidence="19" id="KW-0511">Multifunctional enzyme</keyword>
<dbReference type="GO" id="GO:0003677">
    <property type="term" value="F:DNA binding"/>
    <property type="evidence" value="ECO:0007669"/>
    <property type="project" value="UniProtKB-KW"/>
</dbReference>
<proteinExistence type="inferred from homology"/>
<organism evidence="24">
    <name type="scientific">Circoviridae sp</name>
    <dbReference type="NCBI Taxonomy" id="1954248"/>
    <lineage>
        <taxon>Viruses</taxon>
        <taxon>Monodnaviria</taxon>
        <taxon>Shotokuvirae</taxon>
        <taxon>Cressdnaviricota</taxon>
        <taxon>Arfiviricetes</taxon>
        <taxon>Rohanvirales</taxon>
        <taxon>Nenyaviridae</taxon>
        <taxon>Galvornvirus</taxon>
        <taxon>Galvornvirus isengard</taxon>
    </lineage>
</organism>
<evidence type="ECO:0000256" key="9">
    <source>
        <dbReference type="ARBA" id="ARBA00022705"/>
    </source>
</evidence>
<comment type="cofactor">
    <cofactor evidence="2">
        <name>Mg(2+)</name>
        <dbReference type="ChEBI" id="CHEBI:18420"/>
    </cofactor>
</comment>
<keyword evidence="9" id="KW-0235">DNA replication</keyword>
<feature type="domain" description="CRESS-DNA virus Rep endonuclease" evidence="23">
    <location>
        <begin position="2"/>
        <end position="108"/>
    </location>
</feature>
<dbReference type="Pfam" id="PF00910">
    <property type="entry name" value="RNA_helicase"/>
    <property type="match status" value="1"/>
</dbReference>
<accession>A0A6M3YNK2</accession>
<evidence type="ECO:0000256" key="5">
    <source>
        <dbReference type="ARBA" id="ARBA00014531"/>
    </source>
</evidence>
<evidence type="ECO:0000256" key="12">
    <source>
        <dbReference type="ARBA" id="ARBA00022741"/>
    </source>
</evidence>
<keyword evidence="18" id="KW-0238">DNA-binding</keyword>
<evidence type="ECO:0000256" key="8">
    <source>
        <dbReference type="ARBA" id="ARBA00022695"/>
    </source>
</evidence>
<evidence type="ECO:0000256" key="2">
    <source>
        <dbReference type="ARBA" id="ARBA00001946"/>
    </source>
</evidence>
<protein>
    <recommendedName>
        <fullName evidence="5">Replication-associated protein</fullName>
    </recommendedName>
    <alternativeName>
        <fullName evidence="20">ATP-dependent helicase Rep</fullName>
    </alternativeName>
    <alternativeName>
        <fullName evidence="21">RepP</fullName>
    </alternativeName>
</protein>
<keyword evidence="7" id="KW-0808">Transferase</keyword>
<evidence type="ECO:0000256" key="15">
    <source>
        <dbReference type="ARBA" id="ARBA00022806"/>
    </source>
</evidence>
<evidence type="ECO:0000256" key="21">
    <source>
        <dbReference type="ARBA" id="ARBA00032243"/>
    </source>
</evidence>
<keyword evidence="13" id="KW-0255">Endonuclease</keyword>
<comment type="catalytic activity">
    <reaction evidence="22">
        <text>ATP + H2O = ADP + phosphate + H(+)</text>
        <dbReference type="Rhea" id="RHEA:13065"/>
        <dbReference type="ChEBI" id="CHEBI:15377"/>
        <dbReference type="ChEBI" id="CHEBI:15378"/>
        <dbReference type="ChEBI" id="CHEBI:30616"/>
        <dbReference type="ChEBI" id="CHEBI:43474"/>
        <dbReference type="ChEBI" id="CHEBI:456216"/>
    </reaction>
</comment>
<reference evidence="24" key="1">
    <citation type="submission" date="2020-01" db="EMBL/GenBank/DDBJ databases">
        <title>Novel CRESS-DNA virus.</title>
        <authorList>
            <person name="Liu Q."/>
            <person name="Shan T."/>
            <person name="Yang S."/>
            <person name="Zhang W."/>
        </authorList>
    </citation>
    <scope>NUCLEOTIDE SEQUENCE</scope>
    <source>
        <strain evidence="24">Fla07cir3</strain>
    </source>
</reference>
<evidence type="ECO:0000259" key="23">
    <source>
        <dbReference type="PROSITE" id="PS52020"/>
    </source>
</evidence>
<dbReference type="InterPro" id="IPR049912">
    <property type="entry name" value="CRESS_DNA_REP"/>
</dbReference>